<gene>
    <name evidence="1" type="ORF">R1523_33755</name>
</gene>
<protein>
    <submittedName>
        <fullName evidence="1">Uncharacterized protein</fullName>
    </submittedName>
</protein>
<comment type="caution">
    <text evidence="1">The sequence shown here is derived from an EMBL/GenBank/DDBJ whole genome shotgun (WGS) entry which is preliminary data.</text>
</comment>
<reference evidence="2" key="1">
    <citation type="journal article" date="2023" name="Int. J. Mol. Sci.">
        <title>Genomic and Metabolic Characterization of Plant Growth-Promoting Rhizobacteria Isolated from Nodules of Clovers Grown in Non-Farmed Soil.</title>
        <authorList>
            <person name="Wojcik M."/>
            <person name="Koper P."/>
            <person name="Zebracki K."/>
            <person name="Marczak M."/>
            <person name="Mazur A."/>
        </authorList>
    </citation>
    <scope>NUCLEOTIDE SEQUENCE [LARGE SCALE GENOMIC DNA]</scope>
    <source>
        <strain evidence="2">KB12</strain>
    </source>
</reference>
<accession>A0ABU3YX64</accession>
<dbReference type="EMBL" id="JAWJWI010000030">
    <property type="protein sequence ID" value="MDV4190450.1"/>
    <property type="molecule type" value="Genomic_DNA"/>
</dbReference>
<organism evidence="1 2">
    <name type="scientific">Rhizobium brockwellii</name>
    <dbReference type="NCBI Taxonomy" id="3019932"/>
    <lineage>
        <taxon>Bacteria</taxon>
        <taxon>Pseudomonadati</taxon>
        <taxon>Pseudomonadota</taxon>
        <taxon>Alphaproteobacteria</taxon>
        <taxon>Hyphomicrobiales</taxon>
        <taxon>Rhizobiaceae</taxon>
        <taxon>Rhizobium/Agrobacterium group</taxon>
        <taxon>Rhizobium</taxon>
    </lineage>
</organism>
<keyword evidence="2" id="KW-1185">Reference proteome</keyword>
<evidence type="ECO:0000313" key="2">
    <source>
        <dbReference type="Proteomes" id="UP001187203"/>
    </source>
</evidence>
<dbReference type="RefSeq" id="WP_317277297.1">
    <property type="nucleotide sequence ID" value="NZ_JAWJWH010000030.1"/>
</dbReference>
<evidence type="ECO:0000313" key="1">
    <source>
        <dbReference type="EMBL" id="MDV4190450.1"/>
    </source>
</evidence>
<dbReference type="Proteomes" id="UP001187203">
    <property type="component" value="Unassembled WGS sequence"/>
</dbReference>
<sequence length="70" mass="8311">RTVNSAFRKNCFFFEEIVFPGKISNDAQMQSFPGFRPDFTRPEKMNVFRLFVERTPFCVPRPDIITICWS</sequence>
<name>A0ABU3YX64_9HYPH</name>
<proteinExistence type="predicted"/>
<feature type="non-terminal residue" evidence="1">
    <location>
        <position position="1"/>
    </location>
</feature>